<feature type="compositionally biased region" description="Basic and acidic residues" evidence="1">
    <location>
        <begin position="37"/>
        <end position="46"/>
    </location>
</feature>
<sequence length="46" mass="4877">PEEGSGLKPHLVENEMGEGAEGKDEEPDLPVASVEVKSSKGNDKEK</sequence>
<feature type="region of interest" description="Disordered" evidence="1">
    <location>
        <begin position="1"/>
        <end position="46"/>
    </location>
</feature>
<accession>X1CGD7</accession>
<organism evidence="2">
    <name type="scientific">marine sediment metagenome</name>
    <dbReference type="NCBI Taxonomy" id="412755"/>
    <lineage>
        <taxon>unclassified sequences</taxon>
        <taxon>metagenomes</taxon>
        <taxon>ecological metagenomes</taxon>
    </lineage>
</organism>
<protein>
    <submittedName>
        <fullName evidence="2">Uncharacterized protein</fullName>
    </submittedName>
</protein>
<proteinExistence type="predicted"/>
<dbReference type="EMBL" id="BART01034751">
    <property type="protein sequence ID" value="GAH07366.1"/>
    <property type="molecule type" value="Genomic_DNA"/>
</dbReference>
<dbReference type="AlphaFoldDB" id="X1CGD7"/>
<feature type="compositionally biased region" description="Acidic residues" evidence="1">
    <location>
        <begin position="15"/>
        <end position="28"/>
    </location>
</feature>
<evidence type="ECO:0000313" key="2">
    <source>
        <dbReference type="EMBL" id="GAH07366.1"/>
    </source>
</evidence>
<gene>
    <name evidence="2" type="ORF">S01H4_59293</name>
</gene>
<evidence type="ECO:0000256" key="1">
    <source>
        <dbReference type="SAM" id="MobiDB-lite"/>
    </source>
</evidence>
<feature type="non-terminal residue" evidence="2">
    <location>
        <position position="1"/>
    </location>
</feature>
<comment type="caution">
    <text evidence="2">The sequence shown here is derived from an EMBL/GenBank/DDBJ whole genome shotgun (WGS) entry which is preliminary data.</text>
</comment>
<reference evidence="2" key="1">
    <citation type="journal article" date="2014" name="Front. Microbiol.">
        <title>High frequency of phylogenetically diverse reductive dehalogenase-homologous genes in deep subseafloor sedimentary metagenomes.</title>
        <authorList>
            <person name="Kawai M."/>
            <person name="Futagami T."/>
            <person name="Toyoda A."/>
            <person name="Takaki Y."/>
            <person name="Nishi S."/>
            <person name="Hori S."/>
            <person name="Arai W."/>
            <person name="Tsubouchi T."/>
            <person name="Morono Y."/>
            <person name="Uchiyama I."/>
            <person name="Ito T."/>
            <person name="Fujiyama A."/>
            <person name="Inagaki F."/>
            <person name="Takami H."/>
        </authorList>
    </citation>
    <scope>NUCLEOTIDE SEQUENCE</scope>
    <source>
        <strain evidence="2">Expedition CK06-06</strain>
    </source>
</reference>
<name>X1CGD7_9ZZZZ</name>